<comment type="caution">
    <text evidence="1">The sequence shown here is derived from an EMBL/GenBank/DDBJ whole genome shotgun (WGS) entry which is preliminary data.</text>
</comment>
<gene>
    <name evidence="1" type="ORF">FHS90_002707</name>
</gene>
<organism evidence="1 2">
    <name type="scientific">Rufibacter quisquiliarum</name>
    <dbReference type="NCBI Taxonomy" id="1549639"/>
    <lineage>
        <taxon>Bacteria</taxon>
        <taxon>Pseudomonadati</taxon>
        <taxon>Bacteroidota</taxon>
        <taxon>Cytophagia</taxon>
        <taxon>Cytophagales</taxon>
        <taxon>Hymenobacteraceae</taxon>
        <taxon>Rufibacter</taxon>
    </lineage>
</organism>
<dbReference type="PANTHER" id="PTHR37550">
    <property type="entry name" value="ANTITOXIN VAPB1"/>
    <property type="match status" value="1"/>
</dbReference>
<dbReference type="InterPro" id="IPR037914">
    <property type="entry name" value="SpoVT-AbrB_sf"/>
</dbReference>
<keyword evidence="2" id="KW-1185">Reference proteome</keyword>
<name>A0A839GEE9_9BACT</name>
<dbReference type="Proteomes" id="UP000563094">
    <property type="component" value="Unassembled WGS sequence"/>
</dbReference>
<dbReference type="AlphaFoldDB" id="A0A839GEE9"/>
<accession>A0A839GEE9</accession>
<dbReference type="InterPro" id="IPR051734">
    <property type="entry name" value="VapB_TA_antitoxins"/>
</dbReference>
<sequence length="78" mass="9215">MAFETINIQNEAGSQAIRIPESHKINDDKVYVKRLGNALYLIPYHNPWQNLFESLEKFTPDFMEDRSQPTEQKREAFD</sequence>
<proteinExistence type="predicted"/>
<dbReference type="NCBIfam" id="NF040493">
    <property type="entry name" value="TA_anti_VapB"/>
    <property type="match status" value="1"/>
</dbReference>
<reference evidence="1 2" key="1">
    <citation type="submission" date="2020-08" db="EMBL/GenBank/DDBJ databases">
        <title>Genomic Encyclopedia of Type Strains, Phase IV (KMG-IV): sequencing the most valuable type-strain genomes for metagenomic binning, comparative biology and taxonomic classification.</title>
        <authorList>
            <person name="Goeker M."/>
        </authorList>
    </citation>
    <scope>NUCLEOTIDE SEQUENCE [LARGE SCALE GENOMIC DNA]</scope>
    <source>
        <strain evidence="1 2">DSM 29854</strain>
    </source>
</reference>
<dbReference type="EMBL" id="JACJIQ010000010">
    <property type="protein sequence ID" value="MBA9077984.1"/>
    <property type="molecule type" value="Genomic_DNA"/>
</dbReference>
<evidence type="ECO:0000313" key="2">
    <source>
        <dbReference type="Proteomes" id="UP000563094"/>
    </source>
</evidence>
<dbReference type="SUPFAM" id="SSF89447">
    <property type="entry name" value="AbrB/MazE/MraZ-like"/>
    <property type="match status" value="1"/>
</dbReference>
<dbReference type="InterPro" id="IPR047976">
    <property type="entry name" value="Anti_VapB2-like"/>
</dbReference>
<protein>
    <submittedName>
        <fullName evidence="1">Antitoxin VapB</fullName>
    </submittedName>
</protein>
<evidence type="ECO:0000313" key="1">
    <source>
        <dbReference type="EMBL" id="MBA9077984.1"/>
    </source>
</evidence>
<dbReference type="RefSeq" id="WP_066839187.1">
    <property type="nucleotide sequence ID" value="NZ_JACJIQ010000010.1"/>
</dbReference>
<dbReference type="PANTHER" id="PTHR37550:SF3">
    <property type="entry name" value="ANTITOXIN VAPB1"/>
    <property type="match status" value="1"/>
</dbReference>